<evidence type="ECO:0000256" key="1">
    <source>
        <dbReference type="SAM" id="Coils"/>
    </source>
</evidence>
<dbReference type="EMBL" id="JAMQJZ010000005">
    <property type="protein sequence ID" value="MDC3420395.1"/>
    <property type="molecule type" value="Genomic_DNA"/>
</dbReference>
<dbReference type="SUPFAM" id="SSF53807">
    <property type="entry name" value="Helical backbone' metal receptor"/>
    <property type="match status" value="1"/>
</dbReference>
<feature type="region of interest" description="Disordered" evidence="2">
    <location>
        <begin position="122"/>
        <end position="154"/>
    </location>
</feature>
<reference evidence="4" key="1">
    <citation type="submission" date="2022-06" db="EMBL/GenBank/DDBJ databases">
        <title>Aquibacillus sp. a new bacterium isolated from soil saline samples.</title>
        <authorList>
            <person name="Galisteo C."/>
            <person name="De La Haba R."/>
            <person name="Sanchez-Porro C."/>
            <person name="Ventosa A."/>
        </authorList>
    </citation>
    <scope>NUCLEOTIDE SEQUENCE</scope>
    <source>
        <strain evidence="4">JCM 12387</strain>
    </source>
</reference>
<dbReference type="Gene3D" id="3.40.50.1980">
    <property type="entry name" value="Nitrogenase molybdenum iron protein domain"/>
    <property type="match status" value="2"/>
</dbReference>
<dbReference type="GO" id="GO:0046872">
    <property type="term" value="F:metal ion binding"/>
    <property type="evidence" value="ECO:0007669"/>
    <property type="project" value="InterPro"/>
</dbReference>
<proteinExistence type="predicted"/>
<keyword evidence="1" id="KW-0175">Coiled coil</keyword>
<name>A0A9X3WIL5_9BACI</name>
<dbReference type="AlphaFoldDB" id="A0A9X3WIL5"/>
<protein>
    <submittedName>
        <fullName evidence="4">Zinc ABC transporter substrate-binding protein</fullName>
    </submittedName>
</protein>
<dbReference type="GO" id="GO:0030001">
    <property type="term" value="P:metal ion transport"/>
    <property type="evidence" value="ECO:0007669"/>
    <property type="project" value="InterPro"/>
</dbReference>
<organism evidence="4 5">
    <name type="scientific">Aquibacillus koreensis</name>
    <dbReference type="NCBI Taxonomy" id="279446"/>
    <lineage>
        <taxon>Bacteria</taxon>
        <taxon>Bacillati</taxon>
        <taxon>Bacillota</taxon>
        <taxon>Bacilli</taxon>
        <taxon>Bacillales</taxon>
        <taxon>Bacillaceae</taxon>
        <taxon>Aquibacillus</taxon>
    </lineage>
</organism>
<sequence>MKKSIILCISFFIILLAGCNQASSTNQDTEKPIIYTTIYPIQYIVDQLAGETVETVSIYPPGTDAHSYEPSAKNMTDIAKGDAFIYLGSNLEAFSDTIANALNGENTNLIEVGLHEELFEDLSDSQGHGDDHDESHDHGSHEDDVHDDGHAHGDHDPHIWLDPIRMITLASIVKAELNELLPEQEMKINDNFHALEKELQQLDSNFQDVLADKEQKKILVSHAAYGYWEQRYGLEQIAVKGVAANNEPSQQELVRIMDQAKQYNLNYMIFEQNISEKVAKNIQNEIGASSLFIHNLAVLTDEDIKNSEDYFSLMEKNIEVIDQATK</sequence>
<gene>
    <name evidence="4" type="ORF">NC661_08455</name>
</gene>
<evidence type="ECO:0000256" key="2">
    <source>
        <dbReference type="SAM" id="MobiDB-lite"/>
    </source>
</evidence>
<accession>A0A9X3WIL5</accession>
<dbReference type="InterPro" id="IPR006127">
    <property type="entry name" value="ZnuA-like"/>
</dbReference>
<feature type="signal peptide" evidence="3">
    <location>
        <begin position="1"/>
        <end position="22"/>
    </location>
</feature>
<dbReference type="RefSeq" id="WP_259869032.1">
    <property type="nucleotide sequence ID" value="NZ_JAMQJZ010000005.1"/>
</dbReference>
<dbReference type="Proteomes" id="UP001145072">
    <property type="component" value="Unassembled WGS sequence"/>
</dbReference>
<evidence type="ECO:0000313" key="4">
    <source>
        <dbReference type="EMBL" id="MDC3420395.1"/>
    </source>
</evidence>
<feature type="coiled-coil region" evidence="1">
    <location>
        <begin position="185"/>
        <end position="212"/>
    </location>
</feature>
<comment type="caution">
    <text evidence="4">The sequence shown here is derived from an EMBL/GenBank/DDBJ whole genome shotgun (WGS) entry which is preliminary data.</text>
</comment>
<dbReference type="PANTHER" id="PTHR42953:SF8">
    <property type="entry name" value="ZINT DOMAIN-CONTAINING PROTEIN"/>
    <property type="match status" value="1"/>
</dbReference>
<evidence type="ECO:0000313" key="5">
    <source>
        <dbReference type="Proteomes" id="UP001145072"/>
    </source>
</evidence>
<evidence type="ECO:0000256" key="3">
    <source>
        <dbReference type="SAM" id="SignalP"/>
    </source>
</evidence>
<dbReference type="Pfam" id="PF01297">
    <property type="entry name" value="ZnuA"/>
    <property type="match status" value="1"/>
</dbReference>
<dbReference type="InterPro" id="IPR050492">
    <property type="entry name" value="Bact_metal-bind_prot9"/>
</dbReference>
<feature type="compositionally biased region" description="Basic and acidic residues" evidence="2">
    <location>
        <begin position="127"/>
        <end position="154"/>
    </location>
</feature>
<keyword evidence="5" id="KW-1185">Reference proteome</keyword>
<keyword evidence="3" id="KW-0732">Signal</keyword>
<dbReference type="PANTHER" id="PTHR42953">
    <property type="entry name" value="HIGH-AFFINITY ZINC UPTAKE SYSTEM PROTEIN ZNUA-RELATED"/>
    <property type="match status" value="1"/>
</dbReference>
<dbReference type="PROSITE" id="PS51257">
    <property type="entry name" value="PROKAR_LIPOPROTEIN"/>
    <property type="match status" value="1"/>
</dbReference>
<feature type="chain" id="PRO_5040944757" evidence="3">
    <location>
        <begin position="23"/>
        <end position="326"/>
    </location>
</feature>